<proteinExistence type="predicted"/>
<dbReference type="Proteomes" id="UP000481852">
    <property type="component" value="Unassembled WGS sequence"/>
</dbReference>
<evidence type="ECO:0000313" key="2">
    <source>
        <dbReference type="Proteomes" id="UP000481852"/>
    </source>
</evidence>
<keyword evidence="2" id="KW-1185">Reference proteome</keyword>
<gene>
    <name evidence="1" type="ORF">FYJ35_00530</name>
</gene>
<organism evidence="1 2">
    <name type="scientific">Porcincola intestinalis</name>
    <dbReference type="NCBI Taxonomy" id="2606632"/>
    <lineage>
        <taxon>Bacteria</taxon>
        <taxon>Bacillati</taxon>
        <taxon>Bacillota</taxon>
        <taxon>Clostridia</taxon>
        <taxon>Lachnospirales</taxon>
        <taxon>Lachnospiraceae</taxon>
        <taxon>Porcincola</taxon>
    </lineage>
</organism>
<dbReference type="Pfam" id="PF02583">
    <property type="entry name" value="Trns_repr_metal"/>
    <property type="match status" value="1"/>
</dbReference>
<sequence length="82" mass="9279">MRKIVNRLSRSIGHLEAVKRMIENGQDCSDVLIQLAAVKAEINNAGKALLKEHLEHCIVEAVEEQDKESIEKVNKAIDQFIR</sequence>
<dbReference type="PANTHER" id="PTHR33677:SF3">
    <property type="entry name" value="COPPER-SENSING TRANSCRIPTIONAL REPRESSOR RICR"/>
    <property type="match status" value="1"/>
</dbReference>
<dbReference type="EMBL" id="VULZ01000001">
    <property type="protein sequence ID" value="MSS13550.1"/>
    <property type="molecule type" value="Genomic_DNA"/>
</dbReference>
<accession>A0A6L5WZZ0</accession>
<dbReference type="GO" id="GO:0046872">
    <property type="term" value="F:metal ion binding"/>
    <property type="evidence" value="ECO:0007669"/>
    <property type="project" value="InterPro"/>
</dbReference>
<dbReference type="CDD" id="cd10158">
    <property type="entry name" value="CsoR-like_DUF156_1"/>
    <property type="match status" value="1"/>
</dbReference>
<comment type="caution">
    <text evidence="1">The sequence shown here is derived from an EMBL/GenBank/DDBJ whole genome shotgun (WGS) entry which is preliminary data.</text>
</comment>
<dbReference type="GO" id="GO:0003677">
    <property type="term" value="F:DNA binding"/>
    <property type="evidence" value="ECO:0007669"/>
    <property type="project" value="InterPro"/>
</dbReference>
<dbReference type="InterPro" id="IPR038390">
    <property type="entry name" value="Metal_Tscrpt_repr_sf"/>
</dbReference>
<reference evidence="1 2" key="1">
    <citation type="submission" date="2019-08" db="EMBL/GenBank/DDBJ databases">
        <title>In-depth cultivation of the pig gut microbiome towards novel bacterial diversity and tailored functional studies.</title>
        <authorList>
            <person name="Wylensek D."/>
            <person name="Hitch T.C.A."/>
            <person name="Clavel T."/>
        </authorList>
    </citation>
    <scope>NUCLEOTIDE SEQUENCE [LARGE SCALE GENOMIC DNA]</scope>
    <source>
        <strain evidence="1 2">Oil+RF-744-WCA-WT-11</strain>
    </source>
</reference>
<dbReference type="GO" id="GO:0045892">
    <property type="term" value="P:negative regulation of DNA-templated transcription"/>
    <property type="evidence" value="ECO:0007669"/>
    <property type="project" value="UniProtKB-ARBA"/>
</dbReference>
<name>A0A6L5WZZ0_9FIRM</name>
<dbReference type="InterPro" id="IPR003735">
    <property type="entry name" value="Metal_Tscrpt_repr"/>
</dbReference>
<protein>
    <submittedName>
        <fullName evidence="1">Metal-sensing transcriptional repressor</fullName>
    </submittedName>
</protein>
<dbReference type="AlphaFoldDB" id="A0A6L5WZZ0"/>
<dbReference type="Gene3D" id="1.20.58.1000">
    <property type="entry name" value="Metal-sensitive repressor, helix protomer"/>
    <property type="match status" value="1"/>
</dbReference>
<dbReference type="PANTHER" id="PTHR33677">
    <property type="entry name" value="TRANSCRIPTIONAL REPRESSOR FRMR-RELATED"/>
    <property type="match status" value="1"/>
</dbReference>
<evidence type="ECO:0000313" key="1">
    <source>
        <dbReference type="EMBL" id="MSS13550.1"/>
    </source>
</evidence>